<evidence type="ECO:0000256" key="1">
    <source>
        <dbReference type="SAM" id="Phobius"/>
    </source>
</evidence>
<proteinExistence type="predicted"/>
<comment type="caution">
    <text evidence="2">The sequence shown here is derived from an EMBL/GenBank/DDBJ whole genome shotgun (WGS) entry which is preliminary data.</text>
</comment>
<dbReference type="Gene3D" id="2.40.10.10">
    <property type="entry name" value="Trypsin-like serine proteases"/>
    <property type="match status" value="2"/>
</dbReference>
<keyword evidence="1" id="KW-0812">Transmembrane</keyword>
<dbReference type="PANTHER" id="PTHR14389:SF3">
    <property type="entry name" value="PROTEIN FAM111A-LIKE"/>
    <property type="match status" value="1"/>
</dbReference>
<dbReference type="Pfam" id="PF13365">
    <property type="entry name" value="Trypsin_2"/>
    <property type="match status" value="1"/>
</dbReference>
<sequence length="462" mass="49466">MSPARRELVARLAQPAAFALAIGAPRLLWTVPREADAWLVSAASSLAALGLFFVARRARSATERRRLWTATLVLASAGVVLAAILYDRHLSQLTFFWPPELPTERRVCGARLTALAQAWRDANPTLGLSSVVADYGGLDNTHLVCPEDGVARASRLLTFELAGLSVSLGVALATAVTLLATDEPIQPRTTSANLEKIVRQRAVFVDVQTWRRELSRCESTVCRVEVRRNGQWRPAGTGFLVGADLVMTNHHVVALVLGEGAAADALRFRFDFFAVAGGAASGGVVFEPVDADMTLAIVAQSPPSRADELPDGAAPPPTDDELDFAVVRLAKPAGTLAIASEDPTVAGRARGWLHVREDSAGLLVDKGTDLFVLQHPSGEPLKLTFGQTLAVLERRVRYSTNTLEGSSGSPCLDAKLQVVALHHAGDPGYGHLQRPEYNQGIPIWRIAAACRRQGLTFAPPPA</sequence>
<protein>
    <recommendedName>
        <fullName evidence="4">Serine protease</fullName>
    </recommendedName>
</protein>
<dbReference type="SUPFAM" id="SSF50494">
    <property type="entry name" value="Trypsin-like serine proteases"/>
    <property type="match status" value="1"/>
</dbReference>
<evidence type="ECO:0000313" key="3">
    <source>
        <dbReference type="Proteomes" id="UP000075515"/>
    </source>
</evidence>
<feature type="transmembrane region" description="Helical" evidence="1">
    <location>
        <begin position="67"/>
        <end position="86"/>
    </location>
</feature>
<dbReference type="AlphaFoldDB" id="A0A150SHH6"/>
<evidence type="ECO:0008006" key="4">
    <source>
        <dbReference type="Google" id="ProtNLM"/>
    </source>
</evidence>
<dbReference type="Proteomes" id="UP000075515">
    <property type="component" value="Unassembled WGS sequence"/>
</dbReference>
<keyword evidence="1" id="KW-1133">Transmembrane helix</keyword>
<dbReference type="PANTHER" id="PTHR14389">
    <property type="entry name" value="SI:CH1073-475A24.1"/>
    <property type="match status" value="1"/>
</dbReference>
<evidence type="ECO:0000313" key="2">
    <source>
        <dbReference type="EMBL" id="KYF79379.1"/>
    </source>
</evidence>
<feature type="transmembrane region" description="Helical" evidence="1">
    <location>
        <begin position="37"/>
        <end position="55"/>
    </location>
</feature>
<name>A0A150SHH6_SORCE</name>
<gene>
    <name evidence="2" type="ORF">BE18_18505</name>
</gene>
<keyword evidence="1" id="KW-0472">Membrane</keyword>
<organism evidence="2 3">
    <name type="scientific">Sorangium cellulosum</name>
    <name type="common">Polyangium cellulosum</name>
    <dbReference type="NCBI Taxonomy" id="56"/>
    <lineage>
        <taxon>Bacteria</taxon>
        <taxon>Pseudomonadati</taxon>
        <taxon>Myxococcota</taxon>
        <taxon>Polyangia</taxon>
        <taxon>Polyangiales</taxon>
        <taxon>Polyangiaceae</taxon>
        <taxon>Sorangium</taxon>
    </lineage>
</organism>
<dbReference type="EMBL" id="JEMC01003670">
    <property type="protein sequence ID" value="KYF79379.1"/>
    <property type="molecule type" value="Genomic_DNA"/>
</dbReference>
<reference evidence="2 3" key="1">
    <citation type="submission" date="2014-02" db="EMBL/GenBank/DDBJ databases">
        <title>The small core and large imbalanced accessory genome model reveals a collaborative survival strategy of Sorangium cellulosum strains in nature.</title>
        <authorList>
            <person name="Han K."/>
            <person name="Peng R."/>
            <person name="Blom J."/>
            <person name="Li Y.-Z."/>
        </authorList>
    </citation>
    <scope>NUCLEOTIDE SEQUENCE [LARGE SCALE GENOMIC DNA]</scope>
    <source>
        <strain evidence="2 3">So0149</strain>
    </source>
</reference>
<accession>A0A150SHH6</accession>
<dbReference type="InterPro" id="IPR009003">
    <property type="entry name" value="Peptidase_S1_PA"/>
</dbReference>
<dbReference type="InterPro" id="IPR043504">
    <property type="entry name" value="Peptidase_S1_PA_chymotrypsin"/>
</dbReference>